<dbReference type="PROSITE" id="PS51257">
    <property type="entry name" value="PROKAR_LIPOPROTEIN"/>
    <property type="match status" value="1"/>
</dbReference>
<dbReference type="Gene3D" id="3.40.190.10">
    <property type="entry name" value="Periplasmic binding protein-like II"/>
    <property type="match status" value="1"/>
</dbReference>
<protein>
    <submittedName>
        <fullName evidence="7">Sugar ABC transporter substrate-binding protein</fullName>
    </submittedName>
</protein>
<dbReference type="RefSeq" id="WP_087432801.1">
    <property type="nucleotide sequence ID" value="NZ_JAMDLW010000001.1"/>
</dbReference>
<keyword evidence="3" id="KW-0472">Membrane</keyword>
<dbReference type="CDD" id="cd13585">
    <property type="entry name" value="PBP2_TMBP_like"/>
    <property type="match status" value="1"/>
</dbReference>
<evidence type="ECO:0000256" key="1">
    <source>
        <dbReference type="ARBA" id="ARBA00022475"/>
    </source>
</evidence>
<dbReference type="InterPro" id="IPR050490">
    <property type="entry name" value="Bact_solute-bd_prot1"/>
</dbReference>
<keyword evidence="8" id="KW-1185">Reference proteome</keyword>
<sequence>MRTLRKTLLLTMTLVLSLSVILAGCGSSSGSGGKDGKVEISWMVTSNPAKQPWYEQTVKDFEAKYPNIKVKLMTFPYAQIDQKIQTMISGKNMADVWSSNWSEAGFATFNQLGILLDMTPYLEKEPDVVKGIDPRLLDIYKVDGKTYGLPMLNYGTFLFYNKDLLDAAGLPYPTTDWEDQSWNWDKMVEYGTKLTDKSKQQYGLLYDDTANKRAWLFGGDFFSEDAYKTGNMGEPQILNNPKIVEAIQKNADLVLKHKISPNPAQTEAMNQLGNPFMTGKVAMMIGGGWGFQNFKQAEFRWGAAALPNVEGRQISLYVDPWNIYKNTKHPDEAWTFVKFLMDPKGAAKTYAENTGATPVYEELLDNWYVDIAKAMEMKPEEVKQLNEGVIKYGRESDNHLIAKFDSILKTTNQTMSAIYNGTKSVEDGLKNIDSNLRSLNLK</sequence>
<evidence type="ECO:0000256" key="4">
    <source>
        <dbReference type="ARBA" id="ARBA00023139"/>
    </source>
</evidence>
<dbReference type="SUPFAM" id="SSF53850">
    <property type="entry name" value="Periplasmic binding protein-like II"/>
    <property type="match status" value="1"/>
</dbReference>
<dbReference type="Proteomes" id="UP001207626">
    <property type="component" value="Unassembled WGS sequence"/>
</dbReference>
<comment type="caution">
    <text evidence="7">The sequence shown here is derived from an EMBL/GenBank/DDBJ whole genome shotgun (WGS) entry which is preliminary data.</text>
</comment>
<accession>A0ABT4DQL2</accession>
<evidence type="ECO:0000313" key="8">
    <source>
        <dbReference type="Proteomes" id="UP001207626"/>
    </source>
</evidence>
<gene>
    <name evidence="7" type="ORF">M5X09_01410</name>
</gene>
<evidence type="ECO:0000256" key="6">
    <source>
        <dbReference type="SAM" id="SignalP"/>
    </source>
</evidence>
<dbReference type="PANTHER" id="PTHR43649:SF33">
    <property type="entry name" value="POLYGALACTURONAN_RHAMNOGALACTURONAN-BINDING PROTEIN YTCQ"/>
    <property type="match status" value="1"/>
</dbReference>
<proteinExistence type="predicted"/>
<keyword evidence="1" id="KW-1003">Cell membrane</keyword>
<evidence type="ECO:0000256" key="3">
    <source>
        <dbReference type="ARBA" id="ARBA00023136"/>
    </source>
</evidence>
<dbReference type="EMBL" id="JAMDLW010000001">
    <property type="protein sequence ID" value="MCY9518326.1"/>
    <property type="molecule type" value="Genomic_DNA"/>
</dbReference>
<feature type="signal peptide" evidence="6">
    <location>
        <begin position="1"/>
        <end position="23"/>
    </location>
</feature>
<organism evidence="7 8">
    <name type="scientific">Paenibacillus apiarius</name>
    <dbReference type="NCBI Taxonomy" id="46240"/>
    <lineage>
        <taxon>Bacteria</taxon>
        <taxon>Bacillati</taxon>
        <taxon>Bacillota</taxon>
        <taxon>Bacilli</taxon>
        <taxon>Bacillales</taxon>
        <taxon>Paenibacillaceae</taxon>
        <taxon>Paenibacillus</taxon>
    </lineage>
</organism>
<evidence type="ECO:0000313" key="7">
    <source>
        <dbReference type="EMBL" id="MCY9518326.1"/>
    </source>
</evidence>
<reference evidence="7 8" key="1">
    <citation type="submission" date="2022-05" db="EMBL/GenBank/DDBJ databases">
        <title>Genome Sequencing of Bee-Associated Microbes.</title>
        <authorList>
            <person name="Dunlap C."/>
        </authorList>
    </citation>
    <scope>NUCLEOTIDE SEQUENCE [LARGE SCALE GENOMIC DNA]</scope>
    <source>
        <strain evidence="7 8">NRRL NRS-1438</strain>
    </source>
</reference>
<evidence type="ECO:0000256" key="2">
    <source>
        <dbReference type="ARBA" id="ARBA00022729"/>
    </source>
</evidence>
<dbReference type="PANTHER" id="PTHR43649">
    <property type="entry name" value="ARABINOSE-BINDING PROTEIN-RELATED"/>
    <property type="match status" value="1"/>
</dbReference>
<keyword evidence="5" id="KW-0449">Lipoprotein</keyword>
<feature type="chain" id="PRO_5046508301" evidence="6">
    <location>
        <begin position="24"/>
        <end position="442"/>
    </location>
</feature>
<dbReference type="InterPro" id="IPR006059">
    <property type="entry name" value="SBP"/>
</dbReference>
<name>A0ABT4DQL2_9BACL</name>
<keyword evidence="4" id="KW-0564">Palmitate</keyword>
<evidence type="ECO:0000256" key="5">
    <source>
        <dbReference type="ARBA" id="ARBA00023288"/>
    </source>
</evidence>
<keyword evidence="2 6" id="KW-0732">Signal</keyword>
<dbReference type="Pfam" id="PF01547">
    <property type="entry name" value="SBP_bac_1"/>
    <property type="match status" value="1"/>
</dbReference>